<accession>A0A5K7ZCH9</accession>
<dbReference type="PRINTS" id="PR00445">
    <property type="entry name" value="HUPFHYPC"/>
</dbReference>
<organism evidence="2 3">
    <name type="scientific">Desulfosarcina widdelii</name>
    <dbReference type="NCBI Taxonomy" id="947919"/>
    <lineage>
        <taxon>Bacteria</taxon>
        <taxon>Pseudomonadati</taxon>
        <taxon>Thermodesulfobacteriota</taxon>
        <taxon>Desulfobacteria</taxon>
        <taxon>Desulfobacterales</taxon>
        <taxon>Desulfosarcinaceae</taxon>
        <taxon>Desulfosarcina</taxon>
    </lineage>
</organism>
<dbReference type="PROSITE" id="PS01097">
    <property type="entry name" value="HUPF_HYPC"/>
    <property type="match status" value="1"/>
</dbReference>
<dbReference type="PANTHER" id="PTHR35177">
    <property type="entry name" value="HYDROGENASE MATURATION FACTOR HYBG"/>
    <property type="match status" value="1"/>
</dbReference>
<reference evidence="2 3" key="1">
    <citation type="submission" date="2019-11" db="EMBL/GenBank/DDBJ databases">
        <title>Comparative genomics of hydrocarbon-degrading Desulfosarcina strains.</title>
        <authorList>
            <person name="Watanabe M."/>
            <person name="Kojima H."/>
            <person name="Fukui M."/>
        </authorList>
    </citation>
    <scope>NUCLEOTIDE SEQUENCE [LARGE SCALE GENOMIC DNA]</scope>
    <source>
        <strain evidence="2 3">PP31</strain>
    </source>
</reference>
<dbReference type="RefSeq" id="WP_155305018.1">
    <property type="nucleotide sequence ID" value="NZ_AP021875.1"/>
</dbReference>
<dbReference type="PANTHER" id="PTHR35177:SF2">
    <property type="entry name" value="HYDROGENASE MATURATION FACTOR HYBG"/>
    <property type="match status" value="1"/>
</dbReference>
<dbReference type="AlphaFoldDB" id="A0A5K7ZCH9"/>
<protein>
    <submittedName>
        <fullName evidence="2">Hydrogenase assembly protein HypC</fullName>
    </submittedName>
</protein>
<dbReference type="NCBIfam" id="TIGR00074">
    <property type="entry name" value="hypC_hupF"/>
    <property type="match status" value="1"/>
</dbReference>
<evidence type="ECO:0000256" key="1">
    <source>
        <dbReference type="ARBA" id="ARBA00006018"/>
    </source>
</evidence>
<dbReference type="SUPFAM" id="SSF159127">
    <property type="entry name" value="HupF/HypC-like"/>
    <property type="match status" value="1"/>
</dbReference>
<dbReference type="Gene3D" id="2.30.30.140">
    <property type="match status" value="1"/>
</dbReference>
<dbReference type="Proteomes" id="UP000427769">
    <property type="component" value="Chromosome"/>
</dbReference>
<dbReference type="KEGG" id="dwd:DSCW_35810"/>
<dbReference type="FunFam" id="2.30.30.140:FF:000022">
    <property type="entry name" value="Hydrogenase assembly chaperone HybG"/>
    <property type="match status" value="1"/>
</dbReference>
<dbReference type="InterPro" id="IPR019812">
    <property type="entry name" value="Hydgase_assmbl_chp_CS"/>
</dbReference>
<evidence type="ECO:0000313" key="2">
    <source>
        <dbReference type="EMBL" id="BBO76164.1"/>
    </source>
</evidence>
<dbReference type="GO" id="GO:0005506">
    <property type="term" value="F:iron ion binding"/>
    <property type="evidence" value="ECO:0007669"/>
    <property type="project" value="TreeGrafter"/>
</dbReference>
<dbReference type="EMBL" id="AP021875">
    <property type="protein sequence ID" value="BBO76164.1"/>
    <property type="molecule type" value="Genomic_DNA"/>
</dbReference>
<comment type="similarity">
    <text evidence="1">Belongs to the HupF/HypC family.</text>
</comment>
<keyword evidence="3" id="KW-1185">Reference proteome</keyword>
<evidence type="ECO:0000313" key="3">
    <source>
        <dbReference type="Proteomes" id="UP000427769"/>
    </source>
</evidence>
<dbReference type="InterPro" id="IPR001109">
    <property type="entry name" value="Hydrogenase_HupF/HypC"/>
</dbReference>
<proteinExistence type="inferred from homology"/>
<gene>
    <name evidence="2" type="primary">hypC</name>
    <name evidence="2" type="ORF">DSCW_35810</name>
</gene>
<dbReference type="GO" id="GO:1902670">
    <property type="term" value="F:carbon dioxide binding"/>
    <property type="evidence" value="ECO:0007669"/>
    <property type="project" value="TreeGrafter"/>
</dbReference>
<dbReference type="OrthoDB" id="9806017at2"/>
<name>A0A5K7ZCH9_9BACT</name>
<dbReference type="GO" id="GO:0051604">
    <property type="term" value="P:protein maturation"/>
    <property type="evidence" value="ECO:0007669"/>
    <property type="project" value="TreeGrafter"/>
</dbReference>
<dbReference type="Pfam" id="PF01455">
    <property type="entry name" value="HupF_HypC"/>
    <property type="match status" value="1"/>
</dbReference>
<sequence>MCLAIPSKIVEINDGMATIDVDGVQRSASLMLMEDVSVGDFVIVHAGFAIQKLDAAAAAESLRLLREAAAMVDDIDPDQG</sequence>